<comment type="caution">
    <text evidence="9">The sequence shown here is derived from an EMBL/GenBank/DDBJ whole genome shotgun (WGS) entry which is preliminary data.</text>
</comment>
<dbReference type="InParanoid" id="A0A286UH38"/>
<sequence length="745" mass="83562">MLVNGAECGPVNPLQGLAKRFDQDRGIQQDQFGLGHAGPSREVFRTTQKSNPVLEQEAARFFRQNNTSDHPHGTFSPSAFDLSLLHNTLPASVSRPASTPMHSIQSPIPMSVATQQRGMGSSAWAADFLQQSRPRDVSMSASPIQDKTSIQLSIPSEIGQLKQQHQSMSPIGLSNLQWNPMRTTMFPGPQFQGTRSPIQKSSSALLDKEFQSLQASLLEQNTIVSNSSNVTTEQVINNAVPGDELARTAGMLIETVKNEQNPKFKNSAFMRLMHELRDGNAVVQGNEIVERGQAEVSSTDAKGKGKERENFVVPPATNIATTVDPSTSLNAQRNVRIEDFSLRTSTASTQESERTTEDPNDAYFRQENQEYIDYWNSSSSQGQASGVQQQQGDQSFMNEQQQEWGDFQDSWDSFESSTWGVRPLTHYQFQPNNPYLYGNANERTRAHSLHSANRSIYDSVLELEAEVQQDANNAAAWYNLGVKQQENERESKAIIALRRSLELDSSHLPTWLALAISHTNEGDRVAADEAVEQWIRRNSEYQSIVTDYFTRLEQLNGVTMENLSQMRRHDELVHCLMGMARSRAGLGEGEVDADVQIALAVLLNTSEDYLKAQDCFKAALSVRPEDWQLYNRVGATLANSGMPEEAFQYYFRALELNPAYIRARFNIGISCMNMRRYEEAAHYIFEALVMQDSDGSVQGTDDSRGITSSTLWDSLRATCLHLQRSDLATLCERRDIEGFRREFHI</sequence>
<evidence type="ECO:0000313" key="10">
    <source>
        <dbReference type="Proteomes" id="UP000217199"/>
    </source>
</evidence>
<evidence type="ECO:0000256" key="4">
    <source>
        <dbReference type="ARBA" id="ARBA00022490"/>
    </source>
</evidence>
<dbReference type="AlphaFoldDB" id="A0A286UH38"/>
<keyword evidence="7" id="KW-0576">Peroxisome</keyword>
<dbReference type="SMART" id="SM00028">
    <property type="entry name" value="TPR"/>
    <property type="match status" value="4"/>
</dbReference>
<evidence type="ECO:0000313" key="9">
    <source>
        <dbReference type="EMBL" id="PAV18784.1"/>
    </source>
</evidence>
<dbReference type="InterPro" id="IPR024111">
    <property type="entry name" value="PEX5/PEX5L"/>
</dbReference>
<dbReference type="OrthoDB" id="10006023at2759"/>
<dbReference type="EMBL" id="NBII01000005">
    <property type="protein sequence ID" value="PAV18784.1"/>
    <property type="molecule type" value="Genomic_DNA"/>
</dbReference>
<dbReference type="GO" id="GO:0016560">
    <property type="term" value="P:protein import into peroxisome matrix, docking"/>
    <property type="evidence" value="ECO:0007669"/>
    <property type="project" value="TreeGrafter"/>
</dbReference>
<dbReference type="STRING" id="2282107.A0A286UH38"/>
<keyword evidence="10" id="KW-1185">Reference proteome</keyword>
<proteinExistence type="inferred from homology"/>
<evidence type="ECO:0000256" key="3">
    <source>
        <dbReference type="ARBA" id="ARBA00005348"/>
    </source>
</evidence>
<feature type="repeat" description="TPR" evidence="8">
    <location>
        <begin position="474"/>
        <end position="507"/>
    </location>
</feature>
<comment type="subcellular location">
    <subcellularLocation>
        <location evidence="2">Cytoplasm</location>
    </subcellularLocation>
    <subcellularLocation>
        <location evidence="1">Peroxisome</location>
    </subcellularLocation>
</comment>
<dbReference type="PANTHER" id="PTHR10130">
    <property type="entry name" value="PEROXISOMAL TARGETING SIGNAL 1 RECEPTOR PEX5"/>
    <property type="match status" value="1"/>
</dbReference>
<feature type="repeat" description="TPR" evidence="8">
    <location>
        <begin position="593"/>
        <end position="626"/>
    </location>
</feature>
<evidence type="ECO:0000256" key="1">
    <source>
        <dbReference type="ARBA" id="ARBA00004275"/>
    </source>
</evidence>
<comment type="similarity">
    <text evidence="3">Belongs to the peroxisomal targeting signal receptor family.</text>
</comment>
<keyword evidence="4" id="KW-0963">Cytoplasm</keyword>
<feature type="repeat" description="TPR" evidence="8">
    <location>
        <begin position="627"/>
        <end position="660"/>
    </location>
</feature>
<dbReference type="PANTHER" id="PTHR10130:SF0">
    <property type="entry name" value="GH08708P"/>
    <property type="match status" value="1"/>
</dbReference>
<evidence type="ECO:0000256" key="2">
    <source>
        <dbReference type="ARBA" id="ARBA00004496"/>
    </source>
</evidence>
<dbReference type="InterPro" id="IPR011990">
    <property type="entry name" value="TPR-like_helical_dom_sf"/>
</dbReference>
<keyword evidence="9" id="KW-0675">Receptor</keyword>
<evidence type="ECO:0000256" key="7">
    <source>
        <dbReference type="ARBA" id="ARBA00023140"/>
    </source>
</evidence>
<dbReference type="Pfam" id="PF13432">
    <property type="entry name" value="TPR_16"/>
    <property type="match status" value="1"/>
</dbReference>
<dbReference type="GO" id="GO:0005829">
    <property type="term" value="C:cytosol"/>
    <property type="evidence" value="ECO:0007669"/>
    <property type="project" value="TreeGrafter"/>
</dbReference>
<dbReference type="SUPFAM" id="SSF48452">
    <property type="entry name" value="TPR-like"/>
    <property type="match status" value="1"/>
</dbReference>
<keyword evidence="6 8" id="KW-0802">TPR repeat</keyword>
<evidence type="ECO:0000256" key="6">
    <source>
        <dbReference type="ARBA" id="ARBA00022803"/>
    </source>
</evidence>
<dbReference type="PROSITE" id="PS50005">
    <property type="entry name" value="TPR"/>
    <property type="match status" value="3"/>
</dbReference>
<keyword evidence="5" id="KW-0677">Repeat</keyword>
<reference evidence="9 10" key="1">
    <citation type="journal article" date="2017" name="Mol. Ecol.">
        <title>Comparative and population genomic landscape of Phellinus noxius: A hypervariable fungus causing root rot in trees.</title>
        <authorList>
            <person name="Chung C.L."/>
            <person name="Lee T.J."/>
            <person name="Akiba M."/>
            <person name="Lee H.H."/>
            <person name="Kuo T.H."/>
            <person name="Liu D."/>
            <person name="Ke H.M."/>
            <person name="Yokoi T."/>
            <person name="Roa M.B."/>
            <person name="Lu M.J."/>
            <person name="Chang Y.Y."/>
            <person name="Ann P.J."/>
            <person name="Tsai J.N."/>
            <person name="Chen C.Y."/>
            <person name="Tzean S.S."/>
            <person name="Ota Y."/>
            <person name="Hattori T."/>
            <person name="Sahashi N."/>
            <person name="Liou R.F."/>
            <person name="Kikuchi T."/>
            <person name="Tsai I.J."/>
        </authorList>
    </citation>
    <scope>NUCLEOTIDE SEQUENCE [LARGE SCALE GENOMIC DNA]</scope>
    <source>
        <strain evidence="9 10">FFPRI411160</strain>
    </source>
</reference>
<name>A0A286UH38_9AGAM</name>
<evidence type="ECO:0000256" key="8">
    <source>
        <dbReference type="PROSITE-ProRule" id="PRU00339"/>
    </source>
</evidence>
<dbReference type="Gene3D" id="1.25.40.10">
    <property type="entry name" value="Tetratricopeptide repeat domain"/>
    <property type="match status" value="1"/>
</dbReference>
<evidence type="ECO:0000256" key="5">
    <source>
        <dbReference type="ARBA" id="ARBA00022737"/>
    </source>
</evidence>
<protein>
    <submittedName>
        <fullName evidence="9">Peroxisomal targeting signal 1 receptor</fullName>
    </submittedName>
</protein>
<dbReference type="GO" id="GO:0005052">
    <property type="term" value="F:peroxisome matrix targeting signal-1 binding"/>
    <property type="evidence" value="ECO:0007669"/>
    <property type="project" value="TreeGrafter"/>
</dbReference>
<dbReference type="GO" id="GO:0005778">
    <property type="term" value="C:peroxisomal membrane"/>
    <property type="evidence" value="ECO:0007669"/>
    <property type="project" value="TreeGrafter"/>
</dbReference>
<gene>
    <name evidence="9" type="ORF">PNOK_0562700</name>
</gene>
<organism evidence="9 10">
    <name type="scientific">Pyrrhoderma noxium</name>
    <dbReference type="NCBI Taxonomy" id="2282107"/>
    <lineage>
        <taxon>Eukaryota</taxon>
        <taxon>Fungi</taxon>
        <taxon>Dikarya</taxon>
        <taxon>Basidiomycota</taxon>
        <taxon>Agaricomycotina</taxon>
        <taxon>Agaricomycetes</taxon>
        <taxon>Hymenochaetales</taxon>
        <taxon>Hymenochaetaceae</taxon>
        <taxon>Pyrrhoderma</taxon>
    </lineage>
</organism>
<dbReference type="Proteomes" id="UP000217199">
    <property type="component" value="Unassembled WGS sequence"/>
</dbReference>
<accession>A0A286UH38</accession>
<dbReference type="InterPro" id="IPR019734">
    <property type="entry name" value="TPR_rpt"/>
</dbReference>